<feature type="active site" evidence="5 6">
    <location>
        <position position="285"/>
    </location>
</feature>
<evidence type="ECO:0000256" key="2">
    <source>
        <dbReference type="ARBA" id="ARBA00022500"/>
    </source>
</evidence>
<dbReference type="PANTHER" id="PTHR42872">
    <property type="entry name" value="PROTEIN-GLUTAMATE METHYLESTERASE/PROTEIN-GLUTAMINE GLUTAMINASE"/>
    <property type="match status" value="1"/>
</dbReference>
<dbReference type="GO" id="GO:0008984">
    <property type="term" value="F:protein-glutamate methylesterase activity"/>
    <property type="evidence" value="ECO:0007669"/>
    <property type="project" value="UniProtKB-UniRule"/>
</dbReference>
<proteinExistence type="inferred from homology"/>
<dbReference type="SMART" id="SM00448">
    <property type="entry name" value="REC"/>
    <property type="match status" value="1"/>
</dbReference>
<evidence type="ECO:0000259" key="9">
    <source>
        <dbReference type="PROSITE" id="PS50122"/>
    </source>
</evidence>
<keyword evidence="1 5" id="KW-0963">Cytoplasm</keyword>
<dbReference type="PANTHER" id="PTHR42872:SF6">
    <property type="entry name" value="PROTEIN-GLUTAMATE METHYLESTERASE_PROTEIN-GLUTAMINE GLUTAMINASE"/>
    <property type="match status" value="1"/>
</dbReference>
<dbReference type="EC" id="3.1.1.61" evidence="5"/>
<dbReference type="PATRIC" id="fig|1635277.3.peg.1228"/>
<name>A0A101I378_UNCT6</name>
<dbReference type="InterPro" id="IPR008248">
    <property type="entry name" value="CheB-like"/>
</dbReference>
<keyword evidence="5 7" id="KW-0597">Phosphoprotein</keyword>
<dbReference type="GO" id="GO:0006935">
    <property type="term" value="P:chemotaxis"/>
    <property type="evidence" value="ECO:0007669"/>
    <property type="project" value="UniProtKB-UniRule"/>
</dbReference>
<comment type="caution">
    <text evidence="10">The sequence shown here is derived from an EMBL/GenBank/DDBJ whole genome shotgun (WGS) entry which is preliminary data.</text>
</comment>
<gene>
    <name evidence="5" type="primary">cheB</name>
    <name evidence="10" type="ORF">XE03_0540</name>
</gene>
<evidence type="ECO:0000313" key="11">
    <source>
        <dbReference type="Proteomes" id="UP000053467"/>
    </source>
</evidence>
<feature type="active site" evidence="5 6">
    <location>
        <position position="165"/>
    </location>
</feature>
<dbReference type="PROSITE" id="PS50110">
    <property type="entry name" value="RESPONSE_REGULATORY"/>
    <property type="match status" value="1"/>
</dbReference>
<dbReference type="InterPro" id="IPR011006">
    <property type="entry name" value="CheY-like_superfamily"/>
</dbReference>
<protein>
    <recommendedName>
        <fullName evidence="5">Protein-glutamate methylesterase/protein-glutamine glutaminase</fullName>
        <ecNumber evidence="5">3.1.1.61</ecNumber>
        <ecNumber evidence="5">3.5.1.44</ecNumber>
    </recommendedName>
</protein>
<dbReference type="InterPro" id="IPR000673">
    <property type="entry name" value="Sig_transdc_resp-reg_Me-estase"/>
</dbReference>
<organism evidence="10 11">
    <name type="scientific">candidate division TA06 bacterium 34_109</name>
    <dbReference type="NCBI Taxonomy" id="1635277"/>
    <lineage>
        <taxon>Bacteria</taxon>
        <taxon>Bacteria division TA06</taxon>
    </lineage>
</organism>
<dbReference type="Pfam" id="PF01339">
    <property type="entry name" value="CheB_methylest"/>
    <property type="match status" value="1"/>
</dbReference>
<dbReference type="PROSITE" id="PS50122">
    <property type="entry name" value="CHEB"/>
    <property type="match status" value="1"/>
</dbReference>
<evidence type="ECO:0000259" key="8">
    <source>
        <dbReference type="PROSITE" id="PS50110"/>
    </source>
</evidence>
<evidence type="ECO:0000256" key="7">
    <source>
        <dbReference type="PROSITE-ProRule" id="PRU00169"/>
    </source>
</evidence>
<evidence type="ECO:0000313" key="10">
    <source>
        <dbReference type="EMBL" id="KUK87649.1"/>
    </source>
</evidence>
<evidence type="ECO:0000256" key="3">
    <source>
        <dbReference type="ARBA" id="ARBA00022801"/>
    </source>
</evidence>
<comment type="catalytic activity">
    <reaction evidence="4 5">
        <text>[protein]-L-glutamate 5-O-methyl ester + H2O = L-glutamyl-[protein] + methanol + H(+)</text>
        <dbReference type="Rhea" id="RHEA:23236"/>
        <dbReference type="Rhea" id="RHEA-COMP:10208"/>
        <dbReference type="Rhea" id="RHEA-COMP:10311"/>
        <dbReference type="ChEBI" id="CHEBI:15377"/>
        <dbReference type="ChEBI" id="CHEBI:15378"/>
        <dbReference type="ChEBI" id="CHEBI:17790"/>
        <dbReference type="ChEBI" id="CHEBI:29973"/>
        <dbReference type="ChEBI" id="CHEBI:82795"/>
        <dbReference type="EC" id="3.1.1.61"/>
    </reaction>
</comment>
<keyword evidence="3 5" id="KW-0378">Hydrolase</keyword>
<dbReference type="Pfam" id="PF00072">
    <property type="entry name" value="Response_reg"/>
    <property type="match status" value="1"/>
</dbReference>
<dbReference type="CDD" id="cd16432">
    <property type="entry name" value="CheB_Rec"/>
    <property type="match status" value="1"/>
</dbReference>
<dbReference type="PIRSF" id="PIRSF000876">
    <property type="entry name" value="RR_chemtxs_CheB"/>
    <property type="match status" value="1"/>
</dbReference>
<dbReference type="Gene3D" id="3.40.50.180">
    <property type="entry name" value="Methylesterase CheB, C-terminal domain"/>
    <property type="match status" value="1"/>
</dbReference>
<dbReference type="EC" id="3.5.1.44" evidence="5"/>
<dbReference type="CDD" id="cd17541">
    <property type="entry name" value="REC_CheB-like"/>
    <property type="match status" value="1"/>
</dbReference>
<dbReference type="EMBL" id="LGGX01000003">
    <property type="protein sequence ID" value="KUK87649.1"/>
    <property type="molecule type" value="Genomic_DNA"/>
</dbReference>
<dbReference type="GO" id="GO:0050568">
    <property type="term" value="F:protein-glutamine glutaminase activity"/>
    <property type="evidence" value="ECO:0007669"/>
    <property type="project" value="UniProtKB-UniRule"/>
</dbReference>
<feature type="domain" description="Response regulatory" evidence="8">
    <location>
        <begin position="5"/>
        <end position="122"/>
    </location>
</feature>
<comment type="subcellular location">
    <subcellularLocation>
        <location evidence="5">Cytoplasm</location>
    </subcellularLocation>
</comment>
<dbReference type="SUPFAM" id="SSF52172">
    <property type="entry name" value="CheY-like"/>
    <property type="match status" value="1"/>
</dbReference>
<dbReference type="AlphaFoldDB" id="A0A101I378"/>
<feature type="domain" description="CheB-type methylesterase" evidence="9">
    <location>
        <begin position="153"/>
        <end position="343"/>
    </location>
</feature>
<dbReference type="InterPro" id="IPR035909">
    <property type="entry name" value="CheB_C"/>
</dbReference>
<dbReference type="Proteomes" id="UP000053467">
    <property type="component" value="Unassembled WGS sequence"/>
</dbReference>
<feature type="modified residue" description="4-aspartylphosphate" evidence="5 7">
    <location>
        <position position="56"/>
    </location>
</feature>
<comment type="similarity">
    <text evidence="5">Belongs to the CheB family.</text>
</comment>
<dbReference type="HAMAP" id="MF_00099">
    <property type="entry name" value="CheB_chemtxs"/>
    <property type="match status" value="1"/>
</dbReference>
<comment type="function">
    <text evidence="5">Involved in chemotaxis. Part of a chemotaxis signal transduction system that modulates chemotaxis in response to various stimuli. Catalyzes the demethylation of specific methylglutamate residues introduced into the chemoreceptors (methyl-accepting chemotaxis proteins or MCP) by CheR. Also mediates the irreversible deamidation of specific glutamine residues to glutamic acid.</text>
</comment>
<comment type="catalytic activity">
    <reaction evidence="5">
        <text>L-glutaminyl-[protein] + H2O = L-glutamyl-[protein] + NH4(+)</text>
        <dbReference type="Rhea" id="RHEA:16441"/>
        <dbReference type="Rhea" id="RHEA-COMP:10207"/>
        <dbReference type="Rhea" id="RHEA-COMP:10208"/>
        <dbReference type="ChEBI" id="CHEBI:15377"/>
        <dbReference type="ChEBI" id="CHEBI:28938"/>
        <dbReference type="ChEBI" id="CHEBI:29973"/>
        <dbReference type="ChEBI" id="CHEBI:30011"/>
        <dbReference type="EC" id="3.5.1.44"/>
    </reaction>
</comment>
<evidence type="ECO:0000256" key="5">
    <source>
        <dbReference type="HAMAP-Rule" id="MF_00099"/>
    </source>
</evidence>
<feature type="active site" evidence="5 6">
    <location>
        <position position="192"/>
    </location>
</feature>
<comment type="PTM">
    <text evidence="5">Phosphorylated by CheA. Phosphorylation of the N-terminal regulatory domain activates the methylesterase activity.</text>
</comment>
<dbReference type="SUPFAM" id="SSF52738">
    <property type="entry name" value="Methylesterase CheB, C-terminal domain"/>
    <property type="match status" value="1"/>
</dbReference>
<evidence type="ECO:0000256" key="1">
    <source>
        <dbReference type="ARBA" id="ARBA00022490"/>
    </source>
</evidence>
<reference evidence="11" key="1">
    <citation type="journal article" date="2015" name="MBio">
        <title>Genome-Resolved Metagenomic Analysis Reveals Roles for Candidate Phyla and Other Microbial Community Members in Biogeochemical Transformations in Oil Reservoirs.</title>
        <authorList>
            <person name="Hu P."/>
            <person name="Tom L."/>
            <person name="Singh A."/>
            <person name="Thomas B.C."/>
            <person name="Baker B.J."/>
            <person name="Piceno Y.M."/>
            <person name="Andersen G.L."/>
            <person name="Banfield J.F."/>
        </authorList>
    </citation>
    <scope>NUCLEOTIDE SEQUENCE [LARGE SCALE GENOMIC DNA]</scope>
</reference>
<dbReference type="GO" id="GO:0005737">
    <property type="term" value="C:cytoplasm"/>
    <property type="evidence" value="ECO:0007669"/>
    <property type="project" value="UniProtKB-SubCell"/>
</dbReference>
<evidence type="ECO:0000256" key="4">
    <source>
        <dbReference type="ARBA" id="ARBA00048267"/>
    </source>
</evidence>
<comment type="domain">
    <text evidence="5">Contains a C-terminal catalytic domain, and an N-terminal region which modulates catalytic activity.</text>
</comment>
<evidence type="ECO:0000256" key="6">
    <source>
        <dbReference type="PROSITE-ProRule" id="PRU00050"/>
    </source>
</evidence>
<accession>A0A101I378</accession>
<dbReference type="InterPro" id="IPR001789">
    <property type="entry name" value="Sig_transdc_resp-reg_receiver"/>
</dbReference>
<keyword evidence="2 5" id="KW-0145">Chemotaxis</keyword>
<dbReference type="NCBIfam" id="NF001965">
    <property type="entry name" value="PRK00742.1"/>
    <property type="match status" value="1"/>
</dbReference>
<sequence>MKKFKVLIVDDSALIRRILKDIINSDEEFTVVDEAKDGLQAIDKIKEVDPDIITLDIEMPKVNGLIALQHILKIKNIPILIVSSYTKTGSKIALKALELGAIDVVEKPSSLDYKDKKNEILIKLRAGLNANLKEVRHSLLEIEKSKKFIKITRIEATKLVAIASSTGGPKSLMDIIPKINGNIDGAIAIVQHMPAGFTRSFAERLDSLSHLNVFESYDNCKLMNGDCVIAQGGKHMVFDEKGYIIHTDDPPYHSVKPSADIMMISAVKHFKNKIIGVVLTGMGKDGSEGVSIIKKMNGRNIAESQESALIYGMPKAAKETGAVDFVLDRKNIAEKIEELLNEI</sequence>
<dbReference type="GO" id="GO:0000156">
    <property type="term" value="F:phosphorelay response regulator activity"/>
    <property type="evidence" value="ECO:0007669"/>
    <property type="project" value="InterPro"/>
</dbReference>
<dbReference type="Gene3D" id="3.40.50.2300">
    <property type="match status" value="1"/>
</dbReference>